<comment type="similarity">
    <text evidence="1">Belongs to the ABC transporter superfamily.</text>
</comment>
<dbReference type="GO" id="GO:0016887">
    <property type="term" value="F:ATP hydrolysis activity"/>
    <property type="evidence" value="ECO:0007669"/>
    <property type="project" value="InterPro"/>
</dbReference>
<dbReference type="CDD" id="cd03230">
    <property type="entry name" value="ABC_DR_subfamily_A"/>
    <property type="match status" value="1"/>
</dbReference>
<dbReference type="eggNOG" id="arCOG00194">
    <property type="taxonomic scope" value="Archaea"/>
</dbReference>
<dbReference type="PANTHER" id="PTHR43335">
    <property type="entry name" value="ABC TRANSPORTER, ATP-BINDING PROTEIN"/>
    <property type="match status" value="1"/>
</dbReference>
<protein>
    <submittedName>
        <fullName evidence="6">ABC-type transport system, ATPase component</fullName>
    </submittedName>
</protein>
<dbReference type="STRING" id="351160.RRC72"/>
<organism evidence="6 7">
    <name type="scientific">Methanocella arvoryzae (strain DSM 22066 / NBRC 105507 / MRE50)</name>
    <dbReference type="NCBI Taxonomy" id="351160"/>
    <lineage>
        <taxon>Archaea</taxon>
        <taxon>Methanobacteriati</taxon>
        <taxon>Methanobacteriota</taxon>
        <taxon>Stenosarchaea group</taxon>
        <taxon>Methanomicrobia</taxon>
        <taxon>Methanocellales</taxon>
        <taxon>Methanocellaceae</taxon>
        <taxon>Methanocella</taxon>
    </lineage>
</organism>
<sequence length="313" mass="34198">MPQHAGRGDITITTKGLTKTFDGIHGIKNINLNIRSGTCFGFIGANGAGKTTTIKILVGLLKPETGTAIVSGYDVRAEPEKVRKIVGYLPDTYGLYDYMSGYDIVDYTARLHGFNTRERKEIVEYLLKKLDLFEARNQKVGRYSKGMRQKVALARALVNDPDVLFLDEPTSGLDPVAARNIEDLIKSLTREGKTIFITSHVLPEVEKVCGHLAIIKSGTIVAAGSMDDMRRKFYAPAIRIKVSGLAAGANKALAVLGGLGKVELADDYIYIHGDRDALAPEINRRLASAGISIMEMSSNIQSLEDVYFKVMGE</sequence>
<dbReference type="Gene3D" id="3.40.50.300">
    <property type="entry name" value="P-loop containing nucleotide triphosphate hydrolases"/>
    <property type="match status" value="1"/>
</dbReference>
<evidence type="ECO:0000313" key="6">
    <source>
        <dbReference type="EMBL" id="CAJ37850.1"/>
    </source>
</evidence>
<dbReference type="PANTHER" id="PTHR43335:SF4">
    <property type="entry name" value="ABC TRANSPORTER, ATP-BINDING PROTEIN"/>
    <property type="match status" value="1"/>
</dbReference>
<keyword evidence="4" id="KW-0067">ATP-binding</keyword>
<accession>Q0W193</accession>
<dbReference type="InterPro" id="IPR017871">
    <property type="entry name" value="ABC_transporter-like_CS"/>
</dbReference>
<dbReference type="Proteomes" id="UP000000663">
    <property type="component" value="Chromosome"/>
</dbReference>
<dbReference type="InterPro" id="IPR003439">
    <property type="entry name" value="ABC_transporter-like_ATP-bd"/>
</dbReference>
<keyword evidence="3" id="KW-0547">Nucleotide-binding</keyword>
<dbReference type="SUPFAM" id="SSF52540">
    <property type="entry name" value="P-loop containing nucleoside triphosphate hydrolases"/>
    <property type="match status" value="1"/>
</dbReference>
<dbReference type="InterPro" id="IPR003593">
    <property type="entry name" value="AAA+_ATPase"/>
</dbReference>
<evidence type="ECO:0000256" key="2">
    <source>
        <dbReference type="ARBA" id="ARBA00022448"/>
    </source>
</evidence>
<name>Q0W193_METAR</name>
<dbReference type="PROSITE" id="PS00211">
    <property type="entry name" value="ABC_TRANSPORTER_1"/>
    <property type="match status" value="1"/>
</dbReference>
<evidence type="ECO:0000259" key="5">
    <source>
        <dbReference type="PROSITE" id="PS50893"/>
    </source>
</evidence>
<dbReference type="KEGG" id="rci:RRC72"/>
<dbReference type="GO" id="GO:0005524">
    <property type="term" value="F:ATP binding"/>
    <property type="evidence" value="ECO:0007669"/>
    <property type="project" value="UniProtKB-KW"/>
</dbReference>
<dbReference type="Pfam" id="PF00005">
    <property type="entry name" value="ABC_tran"/>
    <property type="match status" value="1"/>
</dbReference>
<evidence type="ECO:0000256" key="3">
    <source>
        <dbReference type="ARBA" id="ARBA00022741"/>
    </source>
</evidence>
<dbReference type="PROSITE" id="PS50893">
    <property type="entry name" value="ABC_TRANSPORTER_2"/>
    <property type="match status" value="1"/>
</dbReference>
<proteinExistence type="inferred from homology"/>
<evidence type="ECO:0000313" key="7">
    <source>
        <dbReference type="Proteomes" id="UP000000663"/>
    </source>
</evidence>
<keyword evidence="7" id="KW-1185">Reference proteome</keyword>
<reference evidence="6 7" key="1">
    <citation type="journal article" date="2006" name="Science">
        <title>Genome of rice cluster I archaea -- the key methane producers in the rice rhizosphere.</title>
        <authorList>
            <person name="Erkel C."/>
            <person name="Kube M."/>
            <person name="Reinhardt R."/>
            <person name="Liesack W."/>
        </authorList>
    </citation>
    <scope>NUCLEOTIDE SEQUENCE [LARGE SCALE GENOMIC DNA]</scope>
    <source>
        <strain evidence="7">DSM 22066 / NBRC 105507 / MRE50</strain>
    </source>
</reference>
<dbReference type="InterPro" id="IPR027417">
    <property type="entry name" value="P-loop_NTPase"/>
</dbReference>
<feature type="domain" description="ABC transporter" evidence="5">
    <location>
        <begin position="12"/>
        <end position="242"/>
    </location>
</feature>
<gene>
    <name evidence="6" type="ORF">RRC72</name>
</gene>
<dbReference type="SMART" id="SM00382">
    <property type="entry name" value="AAA"/>
    <property type="match status" value="1"/>
</dbReference>
<dbReference type="EMBL" id="AM114193">
    <property type="protein sequence ID" value="CAJ37850.1"/>
    <property type="molecule type" value="Genomic_DNA"/>
</dbReference>
<evidence type="ECO:0000256" key="4">
    <source>
        <dbReference type="ARBA" id="ARBA00022840"/>
    </source>
</evidence>
<dbReference type="AlphaFoldDB" id="Q0W193"/>
<evidence type="ECO:0000256" key="1">
    <source>
        <dbReference type="ARBA" id="ARBA00005417"/>
    </source>
</evidence>
<keyword evidence="2" id="KW-0813">Transport</keyword>